<evidence type="ECO:0008006" key="3">
    <source>
        <dbReference type="Google" id="ProtNLM"/>
    </source>
</evidence>
<evidence type="ECO:0000313" key="2">
    <source>
        <dbReference type="Proteomes" id="UP000178187"/>
    </source>
</evidence>
<dbReference type="Proteomes" id="UP000178187">
    <property type="component" value="Unassembled WGS sequence"/>
</dbReference>
<reference evidence="1 2" key="1">
    <citation type="journal article" date="2016" name="Nat. Commun.">
        <title>Thousands of microbial genomes shed light on interconnected biogeochemical processes in an aquifer system.</title>
        <authorList>
            <person name="Anantharaman K."/>
            <person name="Brown C.T."/>
            <person name="Hug L.A."/>
            <person name="Sharon I."/>
            <person name="Castelle C.J."/>
            <person name="Probst A.J."/>
            <person name="Thomas B.C."/>
            <person name="Singh A."/>
            <person name="Wilkins M.J."/>
            <person name="Karaoz U."/>
            <person name="Brodie E.L."/>
            <person name="Williams K.H."/>
            <person name="Hubbard S.S."/>
            <person name="Banfield J.F."/>
        </authorList>
    </citation>
    <scope>NUCLEOTIDE SEQUENCE [LARGE SCALE GENOMIC DNA]</scope>
</reference>
<evidence type="ECO:0000313" key="1">
    <source>
        <dbReference type="EMBL" id="OGW98766.1"/>
    </source>
</evidence>
<dbReference type="EMBL" id="MHFR01000030">
    <property type="protein sequence ID" value="OGW98766.1"/>
    <property type="molecule type" value="Genomic_DNA"/>
</dbReference>
<protein>
    <recommendedName>
        <fullName evidence="3">Toxin</fullName>
    </recommendedName>
</protein>
<sequence>MNKVYDWDNEKNRRLKNERNISFEAIVSLIESGNIIATVTGKGKYAHQKQFIVEMNKYIYVVPFVEDDQKIFPKTIIPSRKLTKQFLSGRK</sequence>
<comment type="caution">
    <text evidence="1">The sequence shown here is derived from an EMBL/GenBank/DDBJ whole genome shotgun (WGS) entry which is preliminary data.</text>
</comment>
<gene>
    <name evidence="1" type="ORF">A3G33_00115</name>
</gene>
<dbReference type="AlphaFoldDB" id="A0A1G1L0T1"/>
<accession>A0A1G1L0T1</accession>
<organism evidence="1 2">
    <name type="scientific">Candidatus Danuiimicrobium aquiferis</name>
    <dbReference type="NCBI Taxonomy" id="1801832"/>
    <lineage>
        <taxon>Bacteria</taxon>
        <taxon>Pseudomonadati</taxon>
        <taxon>Candidatus Omnitrophota</taxon>
        <taxon>Candidatus Danuiimicrobium</taxon>
    </lineage>
</organism>
<name>A0A1G1L0T1_9BACT</name>
<proteinExistence type="predicted"/>